<dbReference type="GO" id="GO:0005506">
    <property type="term" value="F:iron ion binding"/>
    <property type="evidence" value="ECO:0007669"/>
    <property type="project" value="InterPro"/>
</dbReference>
<dbReference type="GeneID" id="19109066"/>
<evidence type="ECO:0000256" key="2">
    <source>
        <dbReference type="ARBA" id="ARBA00022723"/>
    </source>
</evidence>
<keyword evidence="3" id="KW-0560">Oxidoreductase</keyword>
<protein>
    <submittedName>
        <fullName evidence="5">Uncharacterized protein</fullName>
    </submittedName>
</protein>
<dbReference type="EMBL" id="KB445560">
    <property type="protein sequence ID" value="EMC93218.1"/>
    <property type="molecule type" value="Genomic_DNA"/>
</dbReference>
<dbReference type="PANTHER" id="PTHR46300:SF8">
    <property type="entry name" value="CYTOCHROME P450 2E1"/>
    <property type="match status" value="1"/>
</dbReference>
<dbReference type="HOGENOM" id="CLU_1331722_0_0_1"/>
<dbReference type="PANTHER" id="PTHR46300">
    <property type="entry name" value="P450, PUTATIVE (EUROFUNG)-RELATED-RELATED"/>
    <property type="match status" value="1"/>
</dbReference>
<dbReference type="GO" id="GO:0016705">
    <property type="term" value="F:oxidoreductase activity, acting on paired donors, with incorporation or reduction of molecular oxygen"/>
    <property type="evidence" value="ECO:0007669"/>
    <property type="project" value="InterPro"/>
</dbReference>
<proteinExistence type="inferred from homology"/>
<dbReference type="GO" id="GO:0004497">
    <property type="term" value="F:monooxygenase activity"/>
    <property type="evidence" value="ECO:0007669"/>
    <property type="project" value="InterPro"/>
</dbReference>
<dbReference type="KEGG" id="bcom:BAUCODRAFT_150576"/>
<reference evidence="5 6" key="1">
    <citation type="journal article" date="2012" name="PLoS Pathog.">
        <title>Diverse lifestyles and strategies of plant pathogenesis encoded in the genomes of eighteen Dothideomycetes fungi.</title>
        <authorList>
            <person name="Ohm R.A."/>
            <person name="Feau N."/>
            <person name="Henrissat B."/>
            <person name="Schoch C.L."/>
            <person name="Horwitz B.A."/>
            <person name="Barry K.W."/>
            <person name="Condon B.J."/>
            <person name="Copeland A.C."/>
            <person name="Dhillon B."/>
            <person name="Glaser F."/>
            <person name="Hesse C.N."/>
            <person name="Kosti I."/>
            <person name="LaButti K."/>
            <person name="Lindquist E.A."/>
            <person name="Lucas S."/>
            <person name="Salamov A.A."/>
            <person name="Bradshaw R.E."/>
            <person name="Ciuffetti L."/>
            <person name="Hamelin R.C."/>
            <person name="Kema G.H.J."/>
            <person name="Lawrence C."/>
            <person name="Scott J.A."/>
            <person name="Spatafora J.W."/>
            <person name="Turgeon B.G."/>
            <person name="de Wit P.J.G.M."/>
            <person name="Zhong S."/>
            <person name="Goodwin S.B."/>
            <person name="Grigoriev I.V."/>
        </authorList>
    </citation>
    <scope>NUCLEOTIDE SEQUENCE [LARGE SCALE GENOMIC DNA]</scope>
    <source>
        <strain evidence="5 6">UAMH 10762</strain>
    </source>
</reference>
<keyword evidence="2" id="KW-0479">Metal-binding</keyword>
<name>M2MP18_BAUPA</name>
<sequence length="206" mass="22984">MLSSGAVVVIVAHLIKFHSQYGSIYEWQAFGVVRVRINSDAIANDLLVQQGKLYNDEPDLPAALGMKAHYFLPLMGDVKFPTHRISIMGMMRASRLQGFYDHPAKETGHTLRKLLEQPSEHWLHNLIAHCARSAALCAWGSPKAADTLIEVNPPPLKTLSPGGPLPNQMTFLDRLPFLMSPWKQAEAKRSEELLPMLPFRKLGPTP</sequence>
<gene>
    <name evidence="5" type="ORF">BAUCODRAFT_150576</name>
</gene>
<dbReference type="Proteomes" id="UP000011761">
    <property type="component" value="Unassembled WGS sequence"/>
</dbReference>
<dbReference type="InterPro" id="IPR050364">
    <property type="entry name" value="Cytochrome_P450_fung"/>
</dbReference>
<dbReference type="RefSeq" id="XP_007679477.1">
    <property type="nucleotide sequence ID" value="XM_007681287.1"/>
</dbReference>
<evidence type="ECO:0000313" key="5">
    <source>
        <dbReference type="EMBL" id="EMC93218.1"/>
    </source>
</evidence>
<comment type="similarity">
    <text evidence="1">Belongs to the cytochrome P450 family.</text>
</comment>
<dbReference type="SUPFAM" id="SSF48264">
    <property type="entry name" value="Cytochrome P450"/>
    <property type="match status" value="1"/>
</dbReference>
<evidence type="ECO:0000256" key="4">
    <source>
        <dbReference type="ARBA" id="ARBA00023004"/>
    </source>
</evidence>
<organism evidence="5 6">
    <name type="scientific">Baudoinia panamericana (strain UAMH 10762)</name>
    <name type="common">Angels' share fungus</name>
    <name type="synonym">Baudoinia compniacensis (strain UAMH 10762)</name>
    <dbReference type="NCBI Taxonomy" id="717646"/>
    <lineage>
        <taxon>Eukaryota</taxon>
        <taxon>Fungi</taxon>
        <taxon>Dikarya</taxon>
        <taxon>Ascomycota</taxon>
        <taxon>Pezizomycotina</taxon>
        <taxon>Dothideomycetes</taxon>
        <taxon>Dothideomycetidae</taxon>
        <taxon>Mycosphaerellales</taxon>
        <taxon>Teratosphaeriaceae</taxon>
        <taxon>Baudoinia</taxon>
    </lineage>
</organism>
<dbReference type="AlphaFoldDB" id="M2MP18"/>
<evidence type="ECO:0000256" key="1">
    <source>
        <dbReference type="ARBA" id="ARBA00010617"/>
    </source>
</evidence>
<dbReference type="Gene3D" id="1.10.630.10">
    <property type="entry name" value="Cytochrome P450"/>
    <property type="match status" value="1"/>
</dbReference>
<dbReference type="eggNOG" id="KOG0156">
    <property type="taxonomic scope" value="Eukaryota"/>
</dbReference>
<keyword evidence="6" id="KW-1185">Reference proteome</keyword>
<evidence type="ECO:0000313" key="6">
    <source>
        <dbReference type="Proteomes" id="UP000011761"/>
    </source>
</evidence>
<accession>M2MP18</accession>
<keyword evidence="4" id="KW-0408">Iron</keyword>
<dbReference type="GO" id="GO:0020037">
    <property type="term" value="F:heme binding"/>
    <property type="evidence" value="ECO:0007669"/>
    <property type="project" value="InterPro"/>
</dbReference>
<dbReference type="InterPro" id="IPR036396">
    <property type="entry name" value="Cyt_P450_sf"/>
</dbReference>
<evidence type="ECO:0000256" key="3">
    <source>
        <dbReference type="ARBA" id="ARBA00023002"/>
    </source>
</evidence>